<comment type="similarity">
    <text evidence="2">Belongs to the CD36 family.</text>
</comment>
<reference evidence="7" key="1">
    <citation type="submission" date="2020-04" db="EMBL/GenBank/DDBJ databases">
        <authorList>
            <person name="Alioto T."/>
            <person name="Alioto T."/>
            <person name="Gomez Garrido J."/>
        </authorList>
    </citation>
    <scope>NUCLEOTIDE SEQUENCE</scope>
    <source>
        <strain evidence="7">A484AB</strain>
    </source>
</reference>
<keyword evidence="5" id="KW-0472">Membrane</keyword>
<evidence type="ECO:0000256" key="6">
    <source>
        <dbReference type="ARBA" id="ARBA00023180"/>
    </source>
</evidence>
<comment type="subcellular location">
    <subcellularLocation>
        <location evidence="1">Membrane</location>
    </subcellularLocation>
</comment>
<dbReference type="AlphaFoldDB" id="A0A6S7GHZ1"/>
<dbReference type="EMBL" id="CACRXK020001428">
    <property type="protein sequence ID" value="CAB3989079.1"/>
    <property type="molecule type" value="Genomic_DNA"/>
</dbReference>
<name>A0A6S7GHZ1_PARCT</name>
<dbReference type="OrthoDB" id="6020686at2759"/>
<keyword evidence="4" id="KW-1133">Transmembrane helix</keyword>
<dbReference type="InterPro" id="IPR002159">
    <property type="entry name" value="CD36_fam"/>
</dbReference>
<evidence type="ECO:0000313" key="8">
    <source>
        <dbReference type="Proteomes" id="UP001152795"/>
    </source>
</evidence>
<sequence>MACSGVKLKEGNEVYDKWLHPETPVYMSYYMFNVTNAENVSKGGKPNLQQCGPYTYRQVYNKTVISRNKYSSGSLTYLNGKHHIFEKELSCKNCDPNRDSIRNVNLPFLTTLEIIIKYIKVKDPTSLSFALSVMDDIFVKLNLQDFHARTVHELLWGYEDTALSKAYGILIGLVKSRDPSFNIELPKMFALQENKSSVLYTIDSGDDDVDNVGKYLLWNKKTNISCWSDKYARMINGSGGVHYKPFLSKDDIIYALVTTVYRSFRLIYDSIVHYRGIRLYRFALDPELFISGDINGNNKGFCVTGKEKKCLPSGIMDLSHCDPTHAPVVGSPPHFYLGNKSLANAVNGLNPNKVLHGTFLDIEPNTGITMQGNRKMQINANLRNIKGITAFQDTTTVYLPIFWGNKHGRISEEDADDFKRDVRLPLRLSRAAPFVLFGLGAILILIAGVISYRRHHRRPVGTSEEKVPLVLSSHNN</sequence>
<gene>
    <name evidence="7" type="ORF">PACLA_8A040193</name>
</gene>
<dbReference type="Proteomes" id="UP001152795">
    <property type="component" value="Unassembled WGS sequence"/>
</dbReference>
<accession>A0A6S7GHZ1</accession>
<evidence type="ECO:0000256" key="1">
    <source>
        <dbReference type="ARBA" id="ARBA00004370"/>
    </source>
</evidence>
<evidence type="ECO:0000256" key="5">
    <source>
        <dbReference type="ARBA" id="ARBA00023136"/>
    </source>
</evidence>
<dbReference type="GO" id="GO:0016020">
    <property type="term" value="C:membrane"/>
    <property type="evidence" value="ECO:0007669"/>
    <property type="project" value="UniProtKB-SubCell"/>
</dbReference>
<dbReference type="PANTHER" id="PTHR11923">
    <property type="entry name" value="SCAVENGER RECEPTOR CLASS B TYPE-1 SR-B1"/>
    <property type="match status" value="1"/>
</dbReference>
<proteinExistence type="inferred from homology"/>
<protein>
    <submittedName>
        <fullName evidence="7">Lysosome membrane 2-like</fullName>
    </submittedName>
</protein>
<comment type="caution">
    <text evidence="7">The sequence shown here is derived from an EMBL/GenBank/DDBJ whole genome shotgun (WGS) entry which is preliminary data.</text>
</comment>
<evidence type="ECO:0000256" key="4">
    <source>
        <dbReference type="ARBA" id="ARBA00022989"/>
    </source>
</evidence>
<evidence type="ECO:0000256" key="2">
    <source>
        <dbReference type="ARBA" id="ARBA00010532"/>
    </source>
</evidence>
<dbReference type="GO" id="GO:0005737">
    <property type="term" value="C:cytoplasm"/>
    <property type="evidence" value="ECO:0007669"/>
    <property type="project" value="TreeGrafter"/>
</dbReference>
<keyword evidence="6" id="KW-0325">Glycoprotein</keyword>
<keyword evidence="3" id="KW-0812">Transmembrane</keyword>
<evidence type="ECO:0000256" key="3">
    <source>
        <dbReference type="ARBA" id="ARBA00022692"/>
    </source>
</evidence>
<dbReference type="PANTHER" id="PTHR11923:SF51">
    <property type="entry name" value="LYSOSOME MEMBRANE PROTEIN 2"/>
    <property type="match status" value="1"/>
</dbReference>
<dbReference type="Pfam" id="PF01130">
    <property type="entry name" value="CD36"/>
    <property type="match status" value="1"/>
</dbReference>
<evidence type="ECO:0000313" key="7">
    <source>
        <dbReference type="EMBL" id="CAB3989079.1"/>
    </source>
</evidence>
<dbReference type="PRINTS" id="PR01609">
    <property type="entry name" value="CD36FAMILY"/>
</dbReference>
<dbReference type="GO" id="GO:0005044">
    <property type="term" value="F:scavenger receptor activity"/>
    <property type="evidence" value="ECO:0007669"/>
    <property type="project" value="TreeGrafter"/>
</dbReference>
<organism evidence="7 8">
    <name type="scientific">Paramuricea clavata</name>
    <name type="common">Red gorgonian</name>
    <name type="synonym">Violescent sea-whip</name>
    <dbReference type="NCBI Taxonomy" id="317549"/>
    <lineage>
        <taxon>Eukaryota</taxon>
        <taxon>Metazoa</taxon>
        <taxon>Cnidaria</taxon>
        <taxon>Anthozoa</taxon>
        <taxon>Octocorallia</taxon>
        <taxon>Malacalcyonacea</taxon>
        <taxon>Plexauridae</taxon>
        <taxon>Paramuricea</taxon>
    </lineage>
</organism>
<keyword evidence="8" id="KW-1185">Reference proteome</keyword>